<sequence>MKKPKSAVALKYDGVNAPKVSAKGYDALAEKLIEEMEKNGGLIHSDEALMNWLSALEVGDEIPDQLYLVIAELIAFAWYLDGKTPPGWEGSMLNKTV</sequence>
<dbReference type="GO" id="GO:0016020">
    <property type="term" value="C:membrane"/>
    <property type="evidence" value="ECO:0007669"/>
    <property type="project" value="InterPro"/>
</dbReference>
<keyword evidence="3" id="KW-1185">Reference proteome</keyword>
<organism evidence="2 3">
    <name type="scientific">Grimontia marina</name>
    <dbReference type="NCBI Taxonomy" id="646534"/>
    <lineage>
        <taxon>Bacteria</taxon>
        <taxon>Pseudomonadati</taxon>
        <taxon>Pseudomonadota</taxon>
        <taxon>Gammaproteobacteria</taxon>
        <taxon>Vibrionales</taxon>
        <taxon>Vibrionaceae</taxon>
        <taxon>Grimontia</taxon>
    </lineage>
</organism>
<keyword evidence="2" id="KW-0966">Cell projection</keyword>
<evidence type="ECO:0000313" key="2">
    <source>
        <dbReference type="EMBL" id="CZF77222.1"/>
    </source>
</evidence>
<evidence type="ECO:0000313" key="3">
    <source>
        <dbReference type="Proteomes" id="UP000073601"/>
    </source>
</evidence>
<evidence type="ECO:0000256" key="1">
    <source>
        <dbReference type="ARBA" id="ARBA00010690"/>
    </source>
</evidence>
<dbReference type="RefSeq" id="WP_062704628.1">
    <property type="nucleotide sequence ID" value="NZ_CAWRCI010000001.1"/>
</dbReference>
<accession>A0A128ERN3</accession>
<dbReference type="SUPFAM" id="SSF160544">
    <property type="entry name" value="EscU C-terminal domain-like"/>
    <property type="match status" value="1"/>
</dbReference>
<dbReference type="Pfam" id="PF01312">
    <property type="entry name" value="Bac_export_2"/>
    <property type="match status" value="1"/>
</dbReference>
<reference evidence="3" key="1">
    <citation type="submission" date="2016-02" db="EMBL/GenBank/DDBJ databases">
        <authorList>
            <person name="Rodrigo-Torres Lidia"/>
            <person name="Arahal R.David."/>
        </authorList>
    </citation>
    <scope>NUCLEOTIDE SEQUENCE [LARGE SCALE GENOMIC DNA]</scope>
    <source>
        <strain evidence="3">CECT 8713</strain>
    </source>
</reference>
<protein>
    <submittedName>
        <fullName evidence="2">Flagellar biosynthesis protein FlhB</fullName>
    </submittedName>
</protein>
<keyword evidence="2" id="KW-0282">Flagellum</keyword>
<dbReference type="Proteomes" id="UP000073601">
    <property type="component" value="Unassembled WGS sequence"/>
</dbReference>
<comment type="similarity">
    <text evidence="1">Belongs to the type III secretion exporter family.</text>
</comment>
<gene>
    <name evidence="2" type="ORF">GMA8713_00073</name>
</gene>
<proteinExistence type="inferred from homology"/>
<dbReference type="Gene3D" id="3.40.1690.10">
    <property type="entry name" value="secretion proteins EscU"/>
    <property type="match status" value="1"/>
</dbReference>
<dbReference type="AlphaFoldDB" id="A0A128ERN3"/>
<keyword evidence="2" id="KW-0969">Cilium</keyword>
<dbReference type="OrthoDB" id="5244399at2"/>
<name>A0A128ERN3_9GAMM</name>
<dbReference type="InterPro" id="IPR006135">
    <property type="entry name" value="T3SS_substrate_exporter"/>
</dbReference>
<dbReference type="InterPro" id="IPR029025">
    <property type="entry name" value="T3SS_substrate_exporter_C"/>
</dbReference>
<dbReference type="GO" id="GO:0009306">
    <property type="term" value="P:protein secretion"/>
    <property type="evidence" value="ECO:0007669"/>
    <property type="project" value="InterPro"/>
</dbReference>
<dbReference type="EMBL" id="FIZY01000001">
    <property type="protein sequence ID" value="CZF77222.1"/>
    <property type="molecule type" value="Genomic_DNA"/>
</dbReference>